<accession>Q32308</accession>
<proteinExistence type="predicted"/>
<keyword evidence="1" id="KW-0150">Chloroplast</keyword>
<protein>
    <submittedName>
        <fullName evidence="1">Uncharacterized protein</fullName>
    </submittedName>
</protein>
<name>Q32308_SOYBN</name>
<keyword evidence="1" id="KW-0934">Plastid</keyword>
<reference evidence="1" key="1">
    <citation type="journal article" date="1995" name="Plant Physiol.">
        <title>The rps16, accD, psaI, ORF 203, ORF 151, ORF 103, ORF 229 and petA gene cluster in the chloroplast genome of Soybean (Accession No. U26948)(PGR95-051).</title>
        <authorList>
            <person name="Reverdatto S.V."/>
            <person name="Beilinson V."/>
            <person name="Nielsen N.C."/>
        </authorList>
    </citation>
    <scope>NUCLEOTIDE SEQUENCE</scope>
    <source>
        <tissue evidence="1">Leaves</tissue>
    </source>
</reference>
<dbReference type="PIR" id="T06344">
    <property type="entry name" value="T06344"/>
</dbReference>
<evidence type="ECO:0000313" key="1">
    <source>
        <dbReference type="EMBL" id="AAA80646.1"/>
    </source>
</evidence>
<dbReference type="EMBL" id="U26948">
    <property type="protein sequence ID" value="AAA80646.1"/>
    <property type="molecule type" value="Genomic_DNA"/>
</dbReference>
<dbReference type="AlphaFoldDB" id="Q32308"/>
<geneLocation type="chloroplast" evidence="1"/>
<organism evidence="1">
    <name type="scientific">Glycine max</name>
    <name type="common">Soybean</name>
    <name type="synonym">Glycine hispida</name>
    <dbReference type="NCBI Taxonomy" id="3847"/>
    <lineage>
        <taxon>Eukaryota</taxon>
        <taxon>Viridiplantae</taxon>
        <taxon>Streptophyta</taxon>
        <taxon>Embryophyta</taxon>
        <taxon>Tracheophyta</taxon>
        <taxon>Spermatophyta</taxon>
        <taxon>Magnoliopsida</taxon>
        <taxon>eudicotyledons</taxon>
        <taxon>Gunneridae</taxon>
        <taxon>Pentapetalae</taxon>
        <taxon>rosids</taxon>
        <taxon>fabids</taxon>
        <taxon>Fabales</taxon>
        <taxon>Fabaceae</taxon>
        <taxon>Papilionoideae</taxon>
        <taxon>50 kb inversion clade</taxon>
        <taxon>NPAAA clade</taxon>
        <taxon>indigoferoid/millettioid clade</taxon>
        <taxon>Phaseoleae</taxon>
        <taxon>Glycine</taxon>
        <taxon>Glycine subgen. Soja</taxon>
    </lineage>
</organism>
<sequence>MCNLCPIQIIFNTSQGNKPLFYGFQINDTLKSTGTSKNTLFFNFCYYSDGVKLVHRYFENNTTIFSRKSPTNKTYLFPFFIEDIKTTTYIPKNNRPKIKTTKETRDSIKSHRGPLWNKWKINKVRNKRKITNFLRNKEQIHTKITGNCNEQ</sequence>